<evidence type="ECO:0000256" key="5">
    <source>
        <dbReference type="SAM" id="MobiDB-lite"/>
    </source>
</evidence>
<dbReference type="OMA" id="KIRDEAW"/>
<feature type="non-terminal residue" evidence="7">
    <location>
        <position position="1"/>
    </location>
</feature>
<gene>
    <name evidence="7" type="ORF">B7463_g7183</name>
</gene>
<dbReference type="SUPFAM" id="SSF53335">
    <property type="entry name" value="S-adenosyl-L-methionine-dependent methyltransferases"/>
    <property type="match status" value="1"/>
</dbReference>
<evidence type="ECO:0000313" key="8">
    <source>
        <dbReference type="Proteomes" id="UP000258309"/>
    </source>
</evidence>
<accession>A0A3E2H703</accession>
<keyword evidence="3" id="KW-0949">S-adenosyl-L-methionine</keyword>
<dbReference type="AlphaFoldDB" id="A0A3E2H703"/>
<dbReference type="Proteomes" id="UP000258309">
    <property type="component" value="Unassembled WGS sequence"/>
</dbReference>
<evidence type="ECO:0000256" key="4">
    <source>
        <dbReference type="ARBA" id="ARBA00038314"/>
    </source>
</evidence>
<feature type="domain" description="Methyltransferase" evidence="6">
    <location>
        <begin position="100"/>
        <end position="199"/>
    </location>
</feature>
<feature type="region of interest" description="Disordered" evidence="5">
    <location>
        <begin position="1"/>
        <end position="27"/>
    </location>
</feature>
<organism evidence="7 8">
    <name type="scientific">Scytalidium lignicola</name>
    <name type="common">Hyphomycete</name>
    <dbReference type="NCBI Taxonomy" id="5539"/>
    <lineage>
        <taxon>Eukaryota</taxon>
        <taxon>Fungi</taxon>
        <taxon>Dikarya</taxon>
        <taxon>Ascomycota</taxon>
        <taxon>Pezizomycotina</taxon>
        <taxon>Leotiomycetes</taxon>
        <taxon>Leotiomycetes incertae sedis</taxon>
        <taxon>Scytalidium</taxon>
    </lineage>
</organism>
<dbReference type="InterPro" id="IPR029063">
    <property type="entry name" value="SAM-dependent_MTases_sf"/>
</dbReference>
<sequence>MALDGNPVASAPSNSGKDVPWYSKDVGDKLPPAARELLEKYSKIPSDEVENHISKVRDDAWSVWPYPCLGGFRFLDLSIRNYPNYATILERLKSGNETFLDLGCCFGQEIRKLVFDGVSSEQLYGSDLRPEFFELGYQLFQDKDTLKTKFIAANIFDETSGLDSLDGKIDIVFVGAFLHLFNYEEQVRVCQRVVRLLRPQKDSLIIGRQVGNVIGAEKKGTSNDHTVFRHNIESFKKMWDEVGQSTGTQWRVEATLSAPDTIDSRLMPTLHDTDMRRLRFLVYRE</sequence>
<evidence type="ECO:0000259" key="6">
    <source>
        <dbReference type="Pfam" id="PF13649"/>
    </source>
</evidence>
<dbReference type="OrthoDB" id="2094832at2759"/>
<evidence type="ECO:0000256" key="3">
    <source>
        <dbReference type="ARBA" id="ARBA00022691"/>
    </source>
</evidence>
<keyword evidence="2" id="KW-0808">Transferase</keyword>
<name>A0A3E2H703_SCYLI</name>
<dbReference type="Pfam" id="PF13649">
    <property type="entry name" value="Methyltransf_25"/>
    <property type="match status" value="1"/>
</dbReference>
<comment type="pathway">
    <text evidence="1">Secondary metabolite biosynthesis.</text>
</comment>
<comment type="caution">
    <text evidence="7">The sequence shown here is derived from an EMBL/GenBank/DDBJ whole genome shotgun (WGS) entry which is preliminary data.</text>
</comment>
<dbReference type="InterPro" id="IPR051654">
    <property type="entry name" value="Meroterpenoid_MTases"/>
</dbReference>
<evidence type="ECO:0000256" key="1">
    <source>
        <dbReference type="ARBA" id="ARBA00005179"/>
    </source>
</evidence>
<feature type="non-terminal residue" evidence="7">
    <location>
        <position position="285"/>
    </location>
</feature>
<evidence type="ECO:0000256" key="2">
    <source>
        <dbReference type="ARBA" id="ARBA00022679"/>
    </source>
</evidence>
<protein>
    <recommendedName>
        <fullName evidence="6">Methyltransferase domain-containing protein</fullName>
    </recommendedName>
</protein>
<dbReference type="GO" id="GO:0016740">
    <property type="term" value="F:transferase activity"/>
    <property type="evidence" value="ECO:0007669"/>
    <property type="project" value="UniProtKB-KW"/>
</dbReference>
<dbReference type="PANTHER" id="PTHR35897">
    <property type="entry name" value="METHYLTRANSFERASE AUSD"/>
    <property type="match status" value="1"/>
</dbReference>
<proteinExistence type="inferred from homology"/>
<dbReference type="Gene3D" id="3.40.50.150">
    <property type="entry name" value="Vaccinia Virus protein VP39"/>
    <property type="match status" value="1"/>
</dbReference>
<reference evidence="7 8" key="1">
    <citation type="submission" date="2018-05" db="EMBL/GenBank/DDBJ databases">
        <title>Draft genome sequence of Scytalidium lignicola DSM 105466, a ubiquitous saprotrophic fungus.</title>
        <authorList>
            <person name="Buettner E."/>
            <person name="Gebauer A.M."/>
            <person name="Hofrichter M."/>
            <person name="Liers C."/>
            <person name="Kellner H."/>
        </authorList>
    </citation>
    <scope>NUCLEOTIDE SEQUENCE [LARGE SCALE GENOMIC DNA]</scope>
    <source>
        <strain evidence="7 8">DSM 105466</strain>
    </source>
</reference>
<dbReference type="STRING" id="5539.A0A3E2H703"/>
<dbReference type="PANTHER" id="PTHR35897:SF1">
    <property type="entry name" value="METHYLTRANSFERASE AUSD"/>
    <property type="match status" value="1"/>
</dbReference>
<dbReference type="EMBL" id="NCSJ02000138">
    <property type="protein sequence ID" value="RFU29148.1"/>
    <property type="molecule type" value="Genomic_DNA"/>
</dbReference>
<dbReference type="InterPro" id="IPR041698">
    <property type="entry name" value="Methyltransf_25"/>
</dbReference>
<keyword evidence="8" id="KW-1185">Reference proteome</keyword>
<evidence type="ECO:0000313" key="7">
    <source>
        <dbReference type="EMBL" id="RFU29148.1"/>
    </source>
</evidence>
<comment type="similarity">
    <text evidence="4">Belongs to the class I-like SAM-binding methyltransferase superfamily.</text>
</comment>